<comment type="subcellular location">
    <subcellularLocation>
        <location evidence="1">Nucleus</location>
    </subcellularLocation>
</comment>
<dbReference type="WBParaSite" id="TMUE_2000006886.1">
    <property type="protein sequence ID" value="TMUE_2000006886.1"/>
    <property type="gene ID" value="WBGene00287258"/>
</dbReference>
<dbReference type="InterPro" id="IPR036638">
    <property type="entry name" value="HLH_DNA-bd_sf"/>
</dbReference>
<feature type="compositionally biased region" description="Polar residues" evidence="6">
    <location>
        <begin position="112"/>
        <end position="124"/>
    </location>
</feature>
<dbReference type="CDD" id="cd19695">
    <property type="entry name" value="bHLH_dnHLH_EMC_like"/>
    <property type="match status" value="1"/>
</dbReference>
<dbReference type="PANTHER" id="PTHR11723">
    <property type="entry name" value="DNA-BINDING PROTEIN INHIBITOR"/>
    <property type="match status" value="1"/>
</dbReference>
<dbReference type="InterPro" id="IPR011598">
    <property type="entry name" value="bHLH_dom"/>
</dbReference>
<dbReference type="GO" id="GO:0030154">
    <property type="term" value="P:cell differentiation"/>
    <property type="evidence" value="ECO:0007669"/>
    <property type="project" value="TreeGrafter"/>
</dbReference>
<keyword evidence="2" id="KW-0678">Repressor</keyword>
<dbReference type="GO" id="GO:0000122">
    <property type="term" value="P:negative regulation of transcription by RNA polymerase II"/>
    <property type="evidence" value="ECO:0007669"/>
    <property type="project" value="InterPro"/>
</dbReference>
<dbReference type="GO" id="GO:0032922">
    <property type="term" value="P:circadian regulation of gene expression"/>
    <property type="evidence" value="ECO:0007669"/>
    <property type="project" value="TreeGrafter"/>
</dbReference>
<evidence type="ECO:0000256" key="3">
    <source>
        <dbReference type="ARBA" id="ARBA00023015"/>
    </source>
</evidence>
<evidence type="ECO:0000313" key="8">
    <source>
        <dbReference type="Proteomes" id="UP000046395"/>
    </source>
</evidence>
<evidence type="ECO:0000313" key="9">
    <source>
        <dbReference type="WBParaSite" id="TMUE_2000006886.1"/>
    </source>
</evidence>
<dbReference type="SUPFAM" id="SSF47459">
    <property type="entry name" value="HLH, helix-loop-helix DNA-binding domain"/>
    <property type="match status" value="1"/>
</dbReference>
<evidence type="ECO:0000256" key="1">
    <source>
        <dbReference type="ARBA" id="ARBA00004123"/>
    </source>
</evidence>
<keyword evidence="3" id="KW-0805">Transcription regulation</keyword>
<dbReference type="Proteomes" id="UP000046395">
    <property type="component" value="Unassembled WGS sequence"/>
</dbReference>
<feature type="domain" description="BHLH" evidence="7">
    <location>
        <begin position="68"/>
        <end position="101"/>
    </location>
</feature>
<dbReference type="GO" id="GO:0005737">
    <property type="term" value="C:cytoplasm"/>
    <property type="evidence" value="ECO:0007669"/>
    <property type="project" value="InterPro"/>
</dbReference>
<name>A0A5S6QHK2_TRIMR</name>
<dbReference type="GO" id="GO:0046983">
    <property type="term" value="F:protein dimerization activity"/>
    <property type="evidence" value="ECO:0007669"/>
    <property type="project" value="InterPro"/>
</dbReference>
<keyword evidence="4" id="KW-0804">Transcription</keyword>
<reference evidence="9" key="1">
    <citation type="submission" date="2019-12" db="UniProtKB">
        <authorList>
            <consortium name="WormBaseParasite"/>
        </authorList>
    </citation>
    <scope>IDENTIFICATION</scope>
</reference>
<feature type="region of interest" description="Disordered" evidence="6">
    <location>
        <begin position="112"/>
        <end position="134"/>
    </location>
</feature>
<sequence length="134" mass="15044">MQLLPVKPANHRRAASTSGCQEAAVHLGLSTCCATGQMSVRRRAAVRRLRTKAKRRLDATRRLEALVYKRLRAMVPSVPKRSPVTRMQLLQHVLDYIHDLQEQLSEPAQLQGTPVTVESENPQFPSDVVPPLCR</sequence>
<dbReference type="Pfam" id="PF00010">
    <property type="entry name" value="HLH"/>
    <property type="match status" value="1"/>
</dbReference>
<dbReference type="STRING" id="70415.A0A5S6QHK2"/>
<dbReference type="GO" id="GO:0005634">
    <property type="term" value="C:nucleus"/>
    <property type="evidence" value="ECO:0007669"/>
    <property type="project" value="UniProtKB-SubCell"/>
</dbReference>
<evidence type="ECO:0000256" key="4">
    <source>
        <dbReference type="ARBA" id="ARBA00023163"/>
    </source>
</evidence>
<proteinExistence type="predicted"/>
<protein>
    <submittedName>
        <fullName evidence="9">BHLH domain-containing protein</fullName>
    </submittedName>
</protein>
<dbReference type="PANTHER" id="PTHR11723:SF17">
    <property type="entry name" value="PROTEIN EXTRA-MACROCHAETAE"/>
    <property type="match status" value="1"/>
</dbReference>
<evidence type="ECO:0000256" key="6">
    <source>
        <dbReference type="SAM" id="MobiDB-lite"/>
    </source>
</evidence>
<keyword evidence="5" id="KW-0539">Nucleus</keyword>
<dbReference type="InterPro" id="IPR026052">
    <property type="entry name" value="DNA-bd_prot-inh"/>
</dbReference>
<evidence type="ECO:0000256" key="5">
    <source>
        <dbReference type="ARBA" id="ARBA00023242"/>
    </source>
</evidence>
<evidence type="ECO:0000259" key="7">
    <source>
        <dbReference type="Pfam" id="PF00010"/>
    </source>
</evidence>
<dbReference type="Gene3D" id="4.10.280.10">
    <property type="entry name" value="Helix-loop-helix DNA-binding domain"/>
    <property type="match status" value="1"/>
</dbReference>
<keyword evidence="8" id="KW-1185">Reference proteome</keyword>
<dbReference type="AlphaFoldDB" id="A0A5S6QHK2"/>
<organism evidence="8 9">
    <name type="scientific">Trichuris muris</name>
    <name type="common">Mouse whipworm</name>
    <dbReference type="NCBI Taxonomy" id="70415"/>
    <lineage>
        <taxon>Eukaryota</taxon>
        <taxon>Metazoa</taxon>
        <taxon>Ecdysozoa</taxon>
        <taxon>Nematoda</taxon>
        <taxon>Enoplea</taxon>
        <taxon>Dorylaimia</taxon>
        <taxon>Trichinellida</taxon>
        <taxon>Trichuridae</taxon>
        <taxon>Trichuris</taxon>
    </lineage>
</organism>
<evidence type="ECO:0000256" key="2">
    <source>
        <dbReference type="ARBA" id="ARBA00022491"/>
    </source>
</evidence>
<accession>A0A5S6QHK2</accession>